<reference evidence="1" key="1">
    <citation type="submission" date="2020-03" db="EMBL/GenBank/DDBJ databases">
        <title>A high-quality chromosome-level genome assembly of a woody plant with both climbing and erect habits, Rhamnella rubrinervis.</title>
        <authorList>
            <person name="Lu Z."/>
            <person name="Yang Y."/>
            <person name="Zhu X."/>
            <person name="Sun Y."/>
        </authorList>
    </citation>
    <scope>NUCLEOTIDE SEQUENCE</scope>
    <source>
        <strain evidence="1">BYM</strain>
        <tissue evidence="1">Leaf</tissue>
    </source>
</reference>
<protein>
    <submittedName>
        <fullName evidence="1">Uncharacterized protein</fullName>
    </submittedName>
</protein>
<proteinExistence type="predicted"/>
<organism evidence="1 2">
    <name type="scientific">Rhamnella rubrinervis</name>
    <dbReference type="NCBI Taxonomy" id="2594499"/>
    <lineage>
        <taxon>Eukaryota</taxon>
        <taxon>Viridiplantae</taxon>
        <taxon>Streptophyta</taxon>
        <taxon>Embryophyta</taxon>
        <taxon>Tracheophyta</taxon>
        <taxon>Spermatophyta</taxon>
        <taxon>Magnoliopsida</taxon>
        <taxon>eudicotyledons</taxon>
        <taxon>Gunneridae</taxon>
        <taxon>Pentapetalae</taxon>
        <taxon>rosids</taxon>
        <taxon>fabids</taxon>
        <taxon>Rosales</taxon>
        <taxon>Rhamnaceae</taxon>
        <taxon>rhamnoid group</taxon>
        <taxon>Rhamneae</taxon>
        <taxon>Rhamnella</taxon>
    </lineage>
</organism>
<dbReference type="Proteomes" id="UP000796880">
    <property type="component" value="Unassembled WGS sequence"/>
</dbReference>
<dbReference type="AlphaFoldDB" id="A0A8K0HTS9"/>
<sequence>MGCPFVRGRHHLGGCVQEGLGPRLVWRGVHSLFTKETPSANLNRDAFPLHKEHIPSQTAEALYNLAEDVTFVTRECTHQLNSQGMPPLYKGKAPFSQTV</sequence>
<evidence type="ECO:0000313" key="2">
    <source>
        <dbReference type="Proteomes" id="UP000796880"/>
    </source>
</evidence>
<accession>A0A8K0HTS9</accession>
<evidence type="ECO:0000313" key="1">
    <source>
        <dbReference type="EMBL" id="KAF3458010.1"/>
    </source>
</evidence>
<comment type="caution">
    <text evidence="1">The sequence shown here is derived from an EMBL/GenBank/DDBJ whole genome shotgun (WGS) entry which is preliminary data.</text>
</comment>
<gene>
    <name evidence="1" type="ORF">FNV43_RR02673</name>
</gene>
<name>A0A8K0HTS9_9ROSA</name>
<dbReference type="EMBL" id="VOIH02000001">
    <property type="protein sequence ID" value="KAF3458010.1"/>
    <property type="molecule type" value="Genomic_DNA"/>
</dbReference>
<keyword evidence="2" id="KW-1185">Reference proteome</keyword>